<feature type="compositionally biased region" description="Basic and acidic residues" evidence="1">
    <location>
        <begin position="107"/>
        <end position="119"/>
    </location>
</feature>
<dbReference type="OrthoDB" id="5409998at2759"/>
<feature type="compositionally biased region" description="Low complexity" evidence="1">
    <location>
        <begin position="287"/>
        <end position="298"/>
    </location>
</feature>
<sequence>MANPPPPAQHNAKPAAAAAAASADTHSLDNLQAMMNMVLISSGHYIKAHQAGQDPATAQAQLKRSVTVASERFHDSLDELEIQVLQAQTVLRRDLALMRADRKKREAAAKEREAEKARLAAESTAKLAAPTVPKPEPPRPATPAPVVVKVEPPAKSNTPPEPPPEPQPLPRKVEDALPPSAPAAPTQPADTHMAHPDTEFDFDALFGESIMDTAGDGDNQAAANPPANQADVNMDASGPDLDFTLDDSGPSLLRGLEDFAKSGDDGAAPKTTKVDADLPMPDLPDIAPAAQPTTAKPADNPTAQPAADNTELSLDAMATDNLDDLFDLDYQNPEATQFDDAFFDLMND</sequence>
<feature type="compositionally biased region" description="Pro residues" evidence="1">
    <location>
        <begin position="159"/>
        <end position="169"/>
    </location>
</feature>
<dbReference type="Proteomes" id="UP000799753">
    <property type="component" value="Unassembled WGS sequence"/>
</dbReference>
<feature type="compositionally biased region" description="Low complexity" evidence="1">
    <location>
        <begin position="9"/>
        <end position="20"/>
    </location>
</feature>
<feature type="compositionally biased region" description="Low complexity" evidence="1">
    <location>
        <begin position="219"/>
        <end position="230"/>
    </location>
</feature>
<feature type="region of interest" description="Disordered" evidence="1">
    <location>
        <begin position="107"/>
        <end position="307"/>
    </location>
</feature>
<name>A0A6A6S8Z9_9PLEO</name>
<evidence type="ECO:0000256" key="1">
    <source>
        <dbReference type="SAM" id="MobiDB-lite"/>
    </source>
</evidence>
<evidence type="ECO:0000313" key="2">
    <source>
        <dbReference type="EMBL" id="KAF2644050.1"/>
    </source>
</evidence>
<accession>A0A6A6S8Z9</accession>
<protein>
    <submittedName>
        <fullName evidence="2">Uncharacterized protein</fullName>
    </submittedName>
</protein>
<keyword evidence="3" id="KW-1185">Reference proteome</keyword>
<reference evidence="2" key="1">
    <citation type="journal article" date="2020" name="Stud. Mycol.">
        <title>101 Dothideomycetes genomes: a test case for predicting lifestyles and emergence of pathogens.</title>
        <authorList>
            <person name="Haridas S."/>
            <person name="Albert R."/>
            <person name="Binder M."/>
            <person name="Bloem J."/>
            <person name="Labutti K."/>
            <person name="Salamov A."/>
            <person name="Andreopoulos B."/>
            <person name="Baker S."/>
            <person name="Barry K."/>
            <person name="Bills G."/>
            <person name="Bluhm B."/>
            <person name="Cannon C."/>
            <person name="Castanera R."/>
            <person name="Culley D."/>
            <person name="Daum C."/>
            <person name="Ezra D."/>
            <person name="Gonzalez J."/>
            <person name="Henrissat B."/>
            <person name="Kuo A."/>
            <person name="Liang C."/>
            <person name="Lipzen A."/>
            <person name="Lutzoni F."/>
            <person name="Magnuson J."/>
            <person name="Mondo S."/>
            <person name="Nolan M."/>
            <person name="Ohm R."/>
            <person name="Pangilinan J."/>
            <person name="Park H.-J."/>
            <person name="Ramirez L."/>
            <person name="Alfaro M."/>
            <person name="Sun H."/>
            <person name="Tritt A."/>
            <person name="Yoshinaga Y."/>
            <person name="Zwiers L.-H."/>
            <person name="Turgeon B."/>
            <person name="Goodwin S."/>
            <person name="Spatafora J."/>
            <person name="Crous P."/>
            <person name="Grigoriev I."/>
        </authorList>
    </citation>
    <scope>NUCLEOTIDE SEQUENCE</scope>
    <source>
        <strain evidence="2">CBS 473.64</strain>
    </source>
</reference>
<feature type="compositionally biased region" description="Basic and acidic residues" evidence="1">
    <location>
        <begin position="255"/>
        <end position="264"/>
    </location>
</feature>
<gene>
    <name evidence="2" type="ORF">P280DRAFT_546899</name>
</gene>
<evidence type="ECO:0000313" key="3">
    <source>
        <dbReference type="Proteomes" id="UP000799753"/>
    </source>
</evidence>
<feature type="compositionally biased region" description="Low complexity" evidence="1">
    <location>
        <begin position="144"/>
        <end position="158"/>
    </location>
</feature>
<feature type="region of interest" description="Disordered" evidence="1">
    <location>
        <begin position="1"/>
        <end position="20"/>
    </location>
</feature>
<organism evidence="2 3">
    <name type="scientific">Massarina eburnea CBS 473.64</name>
    <dbReference type="NCBI Taxonomy" id="1395130"/>
    <lineage>
        <taxon>Eukaryota</taxon>
        <taxon>Fungi</taxon>
        <taxon>Dikarya</taxon>
        <taxon>Ascomycota</taxon>
        <taxon>Pezizomycotina</taxon>
        <taxon>Dothideomycetes</taxon>
        <taxon>Pleosporomycetidae</taxon>
        <taxon>Pleosporales</taxon>
        <taxon>Massarineae</taxon>
        <taxon>Massarinaceae</taxon>
        <taxon>Massarina</taxon>
    </lineage>
</organism>
<dbReference type="AlphaFoldDB" id="A0A6A6S8Z9"/>
<feature type="compositionally biased region" description="Pro residues" evidence="1">
    <location>
        <begin position="132"/>
        <end position="143"/>
    </location>
</feature>
<proteinExistence type="predicted"/>
<dbReference type="EMBL" id="MU006779">
    <property type="protein sequence ID" value="KAF2644050.1"/>
    <property type="molecule type" value="Genomic_DNA"/>
</dbReference>